<sequence>MGADSNLIPFLTTFIASTNELIKNAREIVKRKGIEAFAKSDMGMFLAMLFSYKSLFESTDARTEEEFSRVLQKGLQASRGNSSKRSSEVTPAIMDLDDAVEEFFKAEISWEEFLLTLDHLLKNVVNESALSVTEKIREINLESLSDANHVAAAEAAIPQLTAHQCQVIIVSFGERRGAQVWQQETKCQFPIYLDQDRKLYSSLGMKRSFSNVWGKQDLVYYSEQMLQNRTLPQPVQDVVDDALQMGGDIIFDQRGYPGFTYLSKSSSDRPTVSSVMSYLQSS</sequence>
<keyword evidence="2" id="KW-1185">Reference proteome</keyword>
<dbReference type="Pfam" id="PF13911">
    <property type="entry name" value="AhpC-TSA_2"/>
    <property type="match status" value="1"/>
</dbReference>
<name>A0A8J2PM34_9HEXA</name>
<dbReference type="EMBL" id="CAJVCH010570886">
    <property type="protein sequence ID" value="CAG7836128.1"/>
    <property type="molecule type" value="Genomic_DNA"/>
</dbReference>
<dbReference type="Proteomes" id="UP000708208">
    <property type="component" value="Unassembled WGS sequence"/>
</dbReference>
<dbReference type="AlphaFoldDB" id="A0A8J2PM34"/>
<accession>A0A8J2PM34</accession>
<comment type="caution">
    <text evidence="1">The sequence shown here is derived from an EMBL/GenBank/DDBJ whole genome shotgun (WGS) entry which is preliminary data.</text>
</comment>
<evidence type="ECO:0000313" key="1">
    <source>
        <dbReference type="EMBL" id="CAG7836128.1"/>
    </source>
</evidence>
<proteinExistence type="predicted"/>
<protein>
    <submittedName>
        <fullName evidence="1">Uncharacterized protein</fullName>
    </submittedName>
</protein>
<organism evidence="1 2">
    <name type="scientific">Allacma fusca</name>
    <dbReference type="NCBI Taxonomy" id="39272"/>
    <lineage>
        <taxon>Eukaryota</taxon>
        <taxon>Metazoa</taxon>
        <taxon>Ecdysozoa</taxon>
        <taxon>Arthropoda</taxon>
        <taxon>Hexapoda</taxon>
        <taxon>Collembola</taxon>
        <taxon>Symphypleona</taxon>
        <taxon>Sminthuridae</taxon>
        <taxon>Allacma</taxon>
    </lineage>
</organism>
<gene>
    <name evidence="1" type="ORF">AFUS01_LOCUS45405</name>
</gene>
<dbReference type="InterPro" id="IPR032801">
    <property type="entry name" value="PXL2A/B/C"/>
</dbReference>
<dbReference type="OrthoDB" id="40334at2759"/>
<reference evidence="1" key="1">
    <citation type="submission" date="2021-06" db="EMBL/GenBank/DDBJ databases">
        <authorList>
            <person name="Hodson N. C."/>
            <person name="Mongue J. A."/>
            <person name="Jaron S. K."/>
        </authorList>
    </citation>
    <scope>NUCLEOTIDE SEQUENCE</scope>
</reference>
<evidence type="ECO:0000313" key="2">
    <source>
        <dbReference type="Proteomes" id="UP000708208"/>
    </source>
</evidence>